<name>A0A383RNQ6_9PSED</name>
<protein>
    <submittedName>
        <fullName evidence="1">Uncharacterized protein</fullName>
    </submittedName>
</protein>
<evidence type="ECO:0000313" key="2">
    <source>
        <dbReference type="Proteomes" id="UP000263595"/>
    </source>
</evidence>
<organism evidence="1 2">
    <name type="scientific">Pseudomonas reidholzensis</name>
    <dbReference type="NCBI Taxonomy" id="1785162"/>
    <lineage>
        <taxon>Bacteria</taxon>
        <taxon>Pseudomonadati</taxon>
        <taxon>Pseudomonadota</taxon>
        <taxon>Gammaproteobacteria</taxon>
        <taxon>Pseudomonadales</taxon>
        <taxon>Pseudomonadaceae</taxon>
        <taxon>Pseudomonas</taxon>
    </lineage>
</organism>
<dbReference type="AlphaFoldDB" id="A0A383RNQ6"/>
<proteinExistence type="predicted"/>
<dbReference type="EMBL" id="UNOZ01000004">
    <property type="protein sequence ID" value="SYX88642.1"/>
    <property type="molecule type" value="Genomic_DNA"/>
</dbReference>
<dbReference type="Proteomes" id="UP000263595">
    <property type="component" value="Unassembled WGS sequence"/>
</dbReference>
<accession>A0A383RNQ6</accession>
<evidence type="ECO:0000313" key="1">
    <source>
        <dbReference type="EMBL" id="SYX88642.1"/>
    </source>
</evidence>
<reference evidence="2" key="1">
    <citation type="submission" date="2018-08" db="EMBL/GenBank/DDBJ databases">
        <authorList>
            <person name="Blom J."/>
        </authorList>
    </citation>
    <scope>NUCLEOTIDE SEQUENCE [LARGE SCALE GENOMIC DNA]</scope>
    <source>
        <strain evidence="2">CCOS 865</strain>
    </source>
</reference>
<gene>
    <name evidence="1" type="ORF">CCOS865_00877</name>
</gene>
<keyword evidence="2" id="KW-1185">Reference proteome</keyword>
<sequence>MLVLLALPSSRVNPLPQGPPQSTLWERVYPRRIHLGFSPDARPGHRAQGR</sequence>